<evidence type="ECO:0000313" key="3">
    <source>
        <dbReference type="Proteomes" id="UP000737171"/>
    </source>
</evidence>
<evidence type="ECO:0000259" key="1">
    <source>
        <dbReference type="PROSITE" id="PS50042"/>
    </source>
</evidence>
<name>A0ABX2EL70_9BURK</name>
<dbReference type="Gene3D" id="2.60.120.10">
    <property type="entry name" value="Jelly Rolls"/>
    <property type="match status" value="1"/>
</dbReference>
<keyword evidence="3" id="KW-1185">Reference proteome</keyword>
<reference evidence="2 3" key="1">
    <citation type="submission" date="2020-05" db="EMBL/GenBank/DDBJ databases">
        <title>Aquincola sp. isolate from soil.</title>
        <authorList>
            <person name="Han J."/>
            <person name="Kim D.-U."/>
        </authorList>
    </citation>
    <scope>NUCLEOTIDE SEQUENCE [LARGE SCALE GENOMIC DNA]</scope>
    <source>
        <strain evidence="2 3">S2</strain>
    </source>
</reference>
<dbReference type="PROSITE" id="PS50042">
    <property type="entry name" value="CNMP_BINDING_3"/>
    <property type="match status" value="1"/>
</dbReference>
<dbReference type="PANTHER" id="PTHR24567">
    <property type="entry name" value="CRP FAMILY TRANSCRIPTIONAL REGULATORY PROTEIN"/>
    <property type="match status" value="1"/>
</dbReference>
<dbReference type="Proteomes" id="UP000737171">
    <property type="component" value="Unassembled WGS sequence"/>
</dbReference>
<gene>
    <name evidence="2" type="ORF">HLB44_20540</name>
</gene>
<dbReference type="SMART" id="SM00100">
    <property type="entry name" value="cNMP"/>
    <property type="match status" value="1"/>
</dbReference>
<comment type="caution">
    <text evidence="2">The sequence shown here is derived from an EMBL/GenBank/DDBJ whole genome shotgun (WGS) entry which is preliminary data.</text>
</comment>
<dbReference type="Pfam" id="PF00027">
    <property type="entry name" value="cNMP_binding"/>
    <property type="match status" value="1"/>
</dbReference>
<feature type="domain" description="Cyclic nucleotide-binding" evidence="1">
    <location>
        <begin position="10"/>
        <end position="130"/>
    </location>
</feature>
<proteinExistence type="predicted"/>
<dbReference type="SUPFAM" id="SSF51206">
    <property type="entry name" value="cAMP-binding domain-like"/>
    <property type="match status" value="1"/>
</dbReference>
<protein>
    <submittedName>
        <fullName evidence="2">Crp/Fnr family transcriptional regulator</fullName>
    </submittedName>
</protein>
<accession>A0ABX2EL70</accession>
<sequence>MLQLWHADPPLAGLGADAPARLARWLQGADVPAERELLKQDEIGDHLLVLLEGRVAVERKHPGGSVTRLMEARAGDLLGEMALFDGGPRFSACRTLTPCCVAVLDSAALDGLLAEDAPLAAALLVSITRRIALRLRQTGARLSALLAPQ</sequence>
<dbReference type="InterPro" id="IPR014710">
    <property type="entry name" value="RmlC-like_jellyroll"/>
</dbReference>
<dbReference type="CDD" id="cd00038">
    <property type="entry name" value="CAP_ED"/>
    <property type="match status" value="1"/>
</dbReference>
<dbReference type="InterPro" id="IPR050397">
    <property type="entry name" value="Env_Response_Regulators"/>
</dbReference>
<dbReference type="PANTHER" id="PTHR24567:SF74">
    <property type="entry name" value="HTH-TYPE TRANSCRIPTIONAL REGULATOR ARCR"/>
    <property type="match status" value="1"/>
</dbReference>
<organism evidence="2 3">
    <name type="scientific">Pseudaquabacterium terrae</name>
    <dbReference type="NCBI Taxonomy" id="2732868"/>
    <lineage>
        <taxon>Bacteria</taxon>
        <taxon>Pseudomonadati</taxon>
        <taxon>Pseudomonadota</taxon>
        <taxon>Betaproteobacteria</taxon>
        <taxon>Burkholderiales</taxon>
        <taxon>Sphaerotilaceae</taxon>
        <taxon>Pseudaquabacterium</taxon>
    </lineage>
</organism>
<dbReference type="EMBL" id="JABRWJ010000006">
    <property type="protein sequence ID" value="NRF69392.1"/>
    <property type="molecule type" value="Genomic_DNA"/>
</dbReference>
<evidence type="ECO:0000313" key="2">
    <source>
        <dbReference type="EMBL" id="NRF69392.1"/>
    </source>
</evidence>
<dbReference type="InterPro" id="IPR000595">
    <property type="entry name" value="cNMP-bd_dom"/>
</dbReference>
<dbReference type="InterPro" id="IPR018490">
    <property type="entry name" value="cNMP-bd_dom_sf"/>
</dbReference>